<sequence length="270" mass="30266">MPRTKQVRKKTSVAKLISATQKSQVNQSSAQALVSKEYESPEDLLRELNAYYDLQKQKYEEGCEKACKEVKTLFTNILLELPEHIKLTNVHADVDKDYFSDQNQDPNATYTTGPVRMSRSQKSNENTDFKMPKAPSRSRTRSSSRKNLSSVTQVPPVSAEVFKTPTMSSRNLPSGATITPKIYNDKPITVMRRPLHGEMAISLDGSPLMVGATSREDIPTVNVPLHDGRIFSIMPEAGAPPENLPYFDETTKKYLKTLRDHLQILAPNSP</sequence>
<gene>
    <name evidence="12" type="ORF">g.38039</name>
    <name evidence="13" type="ORF">g.38040</name>
</gene>
<dbReference type="PANTHER" id="PTHR16040:SF7">
    <property type="entry name" value="AUSTRALIN, ISOFORM A-RELATED"/>
    <property type="match status" value="1"/>
</dbReference>
<proteinExistence type="inferred from homology"/>
<protein>
    <recommendedName>
        <fullName evidence="11">Borealin C-terminal domain-containing protein</fullName>
    </recommendedName>
</protein>
<name>A0A1B6IRN2_9HEMI</name>
<evidence type="ECO:0000256" key="3">
    <source>
        <dbReference type="ARBA" id="ARBA00009914"/>
    </source>
</evidence>
<dbReference type="AlphaFoldDB" id="A0A1B6IRN2"/>
<evidence type="ECO:0000313" key="13">
    <source>
        <dbReference type="EMBL" id="JAS97871.1"/>
    </source>
</evidence>
<evidence type="ECO:0000256" key="4">
    <source>
        <dbReference type="ARBA" id="ARBA00022454"/>
    </source>
</evidence>
<dbReference type="InterPro" id="IPR046466">
    <property type="entry name" value="Borealin_C"/>
</dbReference>
<accession>A0A1B6IRN2</accession>
<dbReference type="PANTHER" id="PTHR16040">
    <property type="entry name" value="AUSTRALIN, ISOFORM A-RELATED"/>
    <property type="match status" value="1"/>
</dbReference>
<dbReference type="EMBL" id="GECU01009835">
    <property type="protein sequence ID" value="JAS97871.1"/>
    <property type="molecule type" value="Transcribed_RNA"/>
</dbReference>
<evidence type="ECO:0000256" key="8">
    <source>
        <dbReference type="ARBA" id="ARBA00023306"/>
    </source>
</evidence>
<evidence type="ECO:0000256" key="5">
    <source>
        <dbReference type="ARBA" id="ARBA00022618"/>
    </source>
</evidence>
<keyword evidence="7" id="KW-0539">Nucleus</keyword>
<feature type="region of interest" description="Disordered" evidence="10">
    <location>
        <begin position="97"/>
        <end position="156"/>
    </location>
</feature>
<organism evidence="12">
    <name type="scientific">Homalodisca liturata</name>
    <dbReference type="NCBI Taxonomy" id="320908"/>
    <lineage>
        <taxon>Eukaryota</taxon>
        <taxon>Metazoa</taxon>
        <taxon>Ecdysozoa</taxon>
        <taxon>Arthropoda</taxon>
        <taxon>Hexapoda</taxon>
        <taxon>Insecta</taxon>
        <taxon>Pterygota</taxon>
        <taxon>Neoptera</taxon>
        <taxon>Paraneoptera</taxon>
        <taxon>Hemiptera</taxon>
        <taxon>Auchenorrhyncha</taxon>
        <taxon>Membracoidea</taxon>
        <taxon>Cicadellidae</taxon>
        <taxon>Cicadellinae</taxon>
        <taxon>Proconiini</taxon>
        <taxon>Homalodisca</taxon>
    </lineage>
</organism>
<dbReference type="GO" id="GO:0032133">
    <property type="term" value="C:chromosome passenger complex"/>
    <property type="evidence" value="ECO:0007669"/>
    <property type="project" value="TreeGrafter"/>
</dbReference>
<dbReference type="GO" id="GO:0051301">
    <property type="term" value="P:cell division"/>
    <property type="evidence" value="ECO:0007669"/>
    <property type="project" value="UniProtKB-KW"/>
</dbReference>
<evidence type="ECO:0000313" key="12">
    <source>
        <dbReference type="EMBL" id="JAS89596.1"/>
    </source>
</evidence>
<reference evidence="12" key="1">
    <citation type="submission" date="2015-11" db="EMBL/GenBank/DDBJ databases">
        <title>De novo transcriptome assembly of four potential Pierce s Disease insect vectors from Arizona vineyards.</title>
        <authorList>
            <person name="Tassone E.E."/>
        </authorList>
    </citation>
    <scope>NUCLEOTIDE SEQUENCE</scope>
</reference>
<dbReference type="EMBL" id="GECU01018110">
    <property type="protein sequence ID" value="JAS89596.1"/>
    <property type="molecule type" value="Transcribed_RNA"/>
</dbReference>
<keyword evidence="5" id="KW-0132">Cell division</keyword>
<dbReference type="Pfam" id="PF10512">
    <property type="entry name" value="Borealin"/>
    <property type="match status" value="1"/>
</dbReference>
<keyword evidence="6" id="KW-0498">Mitosis</keyword>
<evidence type="ECO:0000256" key="7">
    <source>
        <dbReference type="ARBA" id="ARBA00023242"/>
    </source>
</evidence>
<evidence type="ECO:0000259" key="11">
    <source>
        <dbReference type="Pfam" id="PF10512"/>
    </source>
</evidence>
<dbReference type="InterPro" id="IPR018867">
    <property type="entry name" value="Cell_div_borealin"/>
</dbReference>
<dbReference type="GO" id="GO:0005634">
    <property type="term" value="C:nucleus"/>
    <property type="evidence" value="ECO:0007669"/>
    <property type="project" value="UniProtKB-SubCell"/>
</dbReference>
<evidence type="ECO:0000256" key="9">
    <source>
        <dbReference type="ARBA" id="ARBA00023328"/>
    </source>
</evidence>
<feature type="compositionally biased region" description="Polar residues" evidence="10">
    <location>
        <begin position="100"/>
        <end position="124"/>
    </location>
</feature>
<dbReference type="GO" id="GO:0051233">
    <property type="term" value="C:spindle midzone"/>
    <property type="evidence" value="ECO:0007669"/>
    <property type="project" value="TreeGrafter"/>
</dbReference>
<evidence type="ECO:0000256" key="1">
    <source>
        <dbReference type="ARBA" id="ARBA00004123"/>
    </source>
</evidence>
<evidence type="ECO:0000256" key="2">
    <source>
        <dbReference type="ARBA" id="ARBA00004584"/>
    </source>
</evidence>
<dbReference type="GO" id="GO:0000775">
    <property type="term" value="C:chromosome, centromeric region"/>
    <property type="evidence" value="ECO:0007669"/>
    <property type="project" value="UniProtKB-SubCell"/>
</dbReference>
<comment type="similarity">
    <text evidence="3">Belongs to the borealin family.</text>
</comment>
<dbReference type="GO" id="GO:0000070">
    <property type="term" value="P:mitotic sister chromatid segregation"/>
    <property type="evidence" value="ECO:0007669"/>
    <property type="project" value="TreeGrafter"/>
</dbReference>
<feature type="domain" description="Borealin C-terminal" evidence="11">
    <location>
        <begin position="159"/>
        <end position="264"/>
    </location>
</feature>
<evidence type="ECO:0000256" key="10">
    <source>
        <dbReference type="SAM" id="MobiDB-lite"/>
    </source>
</evidence>
<evidence type="ECO:0000256" key="6">
    <source>
        <dbReference type="ARBA" id="ARBA00022776"/>
    </source>
</evidence>
<keyword evidence="4" id="KW-0158">Chromosome</keyword>
<comment type="subcellular location">
    <subcellularLocation>
        <location evidence="2">Chromosome</location>
        <location evidence="2">Centromere</location>
    </subcellularLocation>
    <subcellularLocation>
        <location evidence="1">Nucleus</location>
    </subcellularLocation>
</comment>
<keyword evidence="9" id="KW-0137">Centromere</keyword>
<keyword evidence="8" id="KW-0131">Cell cycle</keyword>